<dbReference type="RefSeq" id="WP_091241387.1">
    <property type="nucleotide sequence ID" value="NZ_FNAG01000003.1"/>
</dbReference>
<dbReference type="AlphaFoldDB" id="A0A1G6VR37"/>
<accession>A0A1G6VR37</accession>
<feature type="signal peptide" evidence="1">
    <location>
        <begin position="1"/>
        <end position="24"/>
    </location>
</feature>
<dbReference type="OrthoDB" id="71876at2"/>
<keyword evidence="1" id="KW-0732">Signal</keyword>
<protein>
    <submittedName>
        <fullName evidence="2">Uncharacterized protein</fullName>
    </submittedName>
</protein>
<gene>
    <name evidence="2" type="ORF">SAMN04488509_103195</name>
</gene>
<name>A0A1G6VR37_9GAMM</name>
<dbReference type="Gene3D" id="2.60.120.380">
    <property type="match status" value="1"/>
</dbReference>
<evidence type="ECO:0000256" key="1">
    <source>
        <dbReference type="SAM" id="SignalP"/>
    </source>
</evidence>
<sequence length="146" mass="16186">MPAARFVPALFAALLLTMAGLAQANEYEAVVRAQLEAIKSIGQGEGYRHAFDDHYDLLGNQASDEYTFELKSGREYFIAAVCDQDCSDLDLKLYDENDNVIAEDALVDDAPIVRVSPRWSGKFRLNVTMYDCGNAPCFYGISVMGR</sequence>
<evidence type="ECO:0000313" key="2">
    <source>
        <dbReference type="EMBL" id="SDD55296.1"/>
    </source>
</evidence>
<reference evidence="2 3" key="1">
    <citation type="submission" date="2016-10" db="EMBL/GenBank/DDBJ databases">
        <authorList>
            <person name="de Groot N.N."/>
        </authorList>
    </citation>
    <scope>NUCLEOTIDE SEQUENCE [LARGE SCALE GENOMIC DNA]</scope>
    <source>
        <strain evidence="2 3">DSM 16957</strain>
    </source>
</reference>
<dbReference type="Proteomes" id="UP000199603">
    <property type="component" value="Unassembled WGS sequence"/>
</dbReference>
<evidence type="ECO:0000313" key="3">
    <source>
        <dbReference type="Proteomes" id="UP000199603"/>
    </source>
</evidence>
<dbReference type="STRING" id="265719.SAMN04488509_103195"/>
<proteinExistence type="predicted"/>
<keyword evidence="3" id="KW-1185">Reference proteome</keyword>
<dbReference type="EMBL" id="FNAG01000003">
    <property type="protein sequence ID" value="SDD55296.1"/>
    <property type="molecule type" value="Genomic_DNA"/>
</dbReference>
<organism evidence="2 3">
    <name type="scientific">Aquimonas voraii</name>
    <dbReference type="NCBI Taxonomy" id="265719"/>
    <lineage>
        <taxon>Bacteria</taxon>
        <taxon>Pseudomonadati</taxon>
        <taxon>Pseudomonadota</taxon>
        <taxon>Gammaproteobacteria</taxon>
        <taxon>Lysobacterales</taxon>
        <taxon>Lysobacteraceae</taxon>
        <taxon>Aquimonas</taxon>
    </lineage>
</organism>
<feature type="chain" id="PRO_5011500547" evidence="1">
    <location>
        <begin position="25"/>
        <end position="146"/>
    </location>
</feature>